<keyword evidence="2" id="KW-0808">Transferase</keyword>
<dbReference type="Gene3D" id="3.30.460.10">
    <property type="entry name" value="Beta Polymerase, domain 2"/>
    <property type="match status" value="1"/>
</dbReference>
<feature type="domain" description="Polymerase beta nucleotidyltransferase" evidence="1">
    <location>
        <begin position="15"/>
        <end position="96"/>
    </location>
</feature>
<protein>
    <submittedName>
        <fullName evidence="2">Nucleotidyltransferase domain protein</fullName>
    </submittedName>
</protein>
<gene>
    <name evidence="2" type="ORF">ROSSTS7063_01430</name>
</gene>
<reference evidence="2 3" key="1">
    <citation type="submission" date="2019-07" db="EMBL/GenBank/DDBJ databases">
        <authorList>
            <person name="Hibberd C M."/>
            <person name="Gehrig L. J."/>
            <person name="Chang H.-W."/>
            <person name="Venkatesh S."/>
        </authorList>
    </citation>
    <scope>NUCLEOTIDE SEQUENCE [LARGE SCALE GENOMIC DNA]</scope>
    <source>
        <strain evidence="2">Ruminococcus_obeum_SSTS_Bg7063</strain>
    </source>
</reference>
<dbReference type="GO" id="GO:0016740">
    <property type="term" value="F:transferase activity"/>
    <property type="evidence" value="ECO:0007669"/>
    <property type="project" value="UniProtKB-KW"/>
</dbReference>
<dbReference type="Proteomes" id="UP000409147">
    <property type="component" value="Unassembled WGS sequence"/>
</dbReference>
<evidence type="ECO:0000313" key="2">
    <source>
        <dbReference type="EMBL" id="VUX04006.1"/>
    </source>
</evidence>
<accession>A0A564T9L7</accession>
<name>A0A564T9L7_9FIRM</name>
<dbReference type="InterPro" id="IPR052930">
    <property type="entry name" value="TA_antitoxin_MntA"/>
</dbReference>
<dbReference type="CDD" id="cd05403">
    <property type="entry name" value="NT_KNTase_like"/>
    <property type="match status" value="1"/>
</dbReference>
<proteinExistence type="predicted"/>
<sequence length="97" mass="11233">MKYNLPERVLRELSFFAQEHSVTKIVLFGSRARGNNTERSDIDIAVYGGDFDGFYWDIKEKVNSLLMFDIIQANSAISDDLKHEIEKDGVIIYEKTR</sequence>
<dbReference type="RefSeq" id="WP_144368808.1">
    <property type="nucleotide sequence ID" value="NZ_CABHNB010000020.1"/>
</dbReference>
<dbReference type="InterPro" id="IPR043519">
    <property type="entry name" value="NT_sf"/>
</dbReference>
<dbReference type="AlphaFoldDB" id="A0A564T9L7"/>
<evidence type="ECO:0000313" key="3">
    <source>
        <dbReference type="Proteomes" id="UP000409147"/>
    </source>
</evidence>
<dbReference type="PANTHER" id="PTHR43852">
    <property type="entry name" value="NUCLEOTIDYLTRANSFERASE"/>
    <property type="match status" value="1"/>
</dbReference>
<dbReference type="PANTHER" id="PTHR43852:SF2">
    <property type="entry name" value="PROTEIN ADENYLYLTRANSFERASE MNTA"/>
    <property type="match status" value="1"/>
</dbReference>
<organism evidence="2 3">
    <name type="scientific">Blautia obeum</name>
    <dbReference type="NCBI Taxonomy" id="40520"/>
    <lineage>
        <taxon>Bacteria</taxon>
        <taxon>Bacillati</taxon>
        <taxon>Bacillota</taxon>
        <taxon>Clostridia</taxon>
        <taxon>Lachnospirales</taxon>
        <taxon>Lachnospiraceae</taxon>
        <taxon>Blautia</taxon>
    </lineage>
</organism>
<keyword evidence="3" id="KW-1185">Reference proteome</keyword>
<dbReference type="InterPro" id="IPR041633">
    <property type="entry name" value="Polbeta"/>
</dbReference>
<dbReference type="EMBL" id="CABHNB010000020">
    <property type="protein sequence ID" value="VUX04006.1"/>
    <property type="molecule type" value="Genomic_DNA"/>
</dbReference>
<dbReference type="Pfam" id="PF18765">
    <property type="entry name" value="Polbeta"/>
    <property type="match status" value="1"/>
</dbReference>
<evidence type="ECO:0000259" key="1">
    <source>
        <dbReference type="Pfam" id="PF18765"/>
    </source>
</evidence>
<dbReference type="SUPFAM" id="SSF81301">
    <property type="entry name" value="Nucleotidyltransferase"/>
    <property type="match status" value="1"/>
</dbReference>